<feature type="compositionally biased region" description="Gly residues" evidence="2">
    <location>
        <begin position="454"/>
        <end position="463"/>
    </location>
</feature>
<dbReference type="OrthoDB" id="18896at2759"/>
<feature type="compositionally biased region" description="Polar residues" evidence="2">
    <location>
        <begin position="393"/>
        <end position="411"/>
    </location>
</feature>
<evidence type="ECO:0000259" key="3">
    <source>
        <dbReference type="PROSITE" id="PS51651"/>
    </source>
</evidence>
<evidence type="ECO:0000313" key="4">
    <source>
        <dbReference type="EMBL" id="KFB52005.1"/>
    </source>
</evidence>
<reference evidence="4 6" key="1">
    <citation type="journal article" date="2014" name="BMC Genomics">
        <title>Genome sequence of Anopheles sinensis provides insight into genetics basis of mosquito competence for malaria parasites.</title>
        <authorList>
            <person name="Zhou D."/>
            <person name="Zhang D."/>
            <person name="Ding G."/>
            <person name="Shi L."/>
            <person name="Hou Q."/>
            <person name="Ye Y."/>
            <person name="Xu Y."/>
            <person name="Zhou H."/>
            <person name="Xiong C."/>
            <person name="Li S."/>
            <person name="Yu J."/>
            <person name="Hong S."/>
            <person name="Yu X."/>
            <person name="Zou P."/>
            <person name="Chen C."/>
            <person name="Chang X."/>
            <person name="Wang W."/>
            <person name="Lv Y."/>
            <person name="Sun Y."/>
            <person name="Ma L."/>
            <person name="Shen B."/>
            <person name="Zhu C."/>
        </authorList>
    </citation>
    <scope>NUCLEOTIDE SEQUENCE [LARGE SCALE GENOMIC DNA]</scope>
</reference>
<dbReference type="InterPro" id="IPR026791">
    <property type="entry name" value="DOCK"/>
</dbReference>
<comment type="similarity">
    <text evidence="1">Belongs to the DOCK family.</text>
</comment>
<feature type="domain" description="DOCKER" evidence="3">
    <location>
        <begin position="1"/>
        <end position="278"/>
    </location>
</feature>
<dbReference type="PANTHER" id="PTHR45653">
    <property type="entry name" value="DEDICATOR OF CYTOKINESIS"/>
    <property type="match status" value="1"/>
</dbReference>
<dbReference type="InterPro" id="IPR046770">
    <property type="entry name" value="DOCKER_Lobe_B"/>
</dbReference>
<gene>
    <name evidence="4" type="ORF">ZHAS_00020182</name>
</gene>
<feature type="compositionally biased region" description="Low complexity" evidence="2">
    <location>
        <begin position="289"/>
        <end position="300"/>
    </location>
</feature>
<keyword evidence="6" id="KW-1185">Reference proteome</keyword>
<dbReference type="GO" id="GO:0005886">
    <property type="term" value="C:plasma membrane"/>
    <property type="evidence" value="ECO:0007669"/>
    <property type="project" value="TreeGrafter"/>
</dbReference>
<name>A0A084WP61_ANOSI</name>
<dbReference type="EMBL" id="ATLV01024928">
    <property type="status" value="NOT_ANNOTATED_CDS"/>
    <property type="molecule type" value="Genomic_DNA"/>
</dbReference>
<evidence type="ECO:0000313" key="5">
    <source>
        <dbReference type="EnsemblMetazoa" id="ASIC020182-PA"/>
    </source>
</evidence>
<dbReference type="PROSITE" id="PS51651">
    <property type="entry name" value="DOCKER"/>
    <property type="match status" value="1"/>
</dbReference>
<dbReference type="EMBL" id="KE525364">
    <property type="protein sequence ID" value="KFB52005.1"/>
    <property type="molecule type" value="Genomic_DNA"/>
</dbReference>
<feature type="region of interest" description="Disordered" evidence="2">
    <location>
        <begin position="357"/>
        <end position="463"/>
    </location>
</feature>
<dbReference type="STRING" id="74873.A0A084WP61"/>
<dbReference type="GO" id="GO:0005737">
    <property type="term" value="C:cytoplasm"/>
    <property type="evidence" value="ECO:0007669"/>
    <property type="project" value="TreeGrafter"/>
</dbReference>
<dbReference type="PANTHER" id="PTHR45653:SF12">
    <property type="entry name" value="SPONGE, ISOFORM E"/>
    <property type="match status" value="1"/>
</dbReference>
<dbReference type="GO" id="GO:0007264">
    <property type="term" value="P:small GTPase-mediated signal transduction"/>
    <property type="evidence" value="ECO:0007669"/>
    <property type="project" value="InterPro"/>
</dbReference>
<dbReference type="AlphaFoldDB" id="A0A084WP61"/>
<organism evidence="4">
    <name type="scientific">Anopheles sinensis</name>
    <name type="common">Mosquito</name>
    <dbReference type="NCBI Taxonomy" id="74873"/>
    <lineage>
        <taxon>Eukaryota</taxon>
        <taxon>Metazoa</taxon>
        <taxon>Ecdysozoa</taxon>
        <taxon>Arthropoda</taxon>
        <taxon>Hexapoda</taxon>
        <taxon>Insecta</taxon>
        <taxon>Pterygota</taxon>
        <taxon>Neoptera</taxon>
        <taxon>Endopterygota</taxon>
        <taxon>Diptera</taxon>
        <taxon>Nematocera</taxon>
        <taxon>Culicoidea</taxon>
        <taxon>Culicidae</taxon>
        <taxon>Anophelinae</taxon>
        <taxon>Anopheles</taxon>
    </lineage>
</organism>
<dbReference type="VEuPathDB" id="VectorBase:ASIC020182"/>
<dbReference type="VEuPathDB" id="VectorBase:ASIS004930"/>
<dbReference type="GO" id="GO:0005085">
    <property type="term" value="F:guanyl-nucleotide exchange factor activity"/>
    <property type="evidence" value="ECO:0007669"/>
    <property type="project" value="InterPro"/>
</dbReference>
<evidence type="ECO:0000256" key="1">
    <source>
        <dbReference type="PROSITE-ProRule" id="PRU00984"/>
    </source>
</evidence>
<accession>A0A084WP61</accession>
<proteinExistence type="inferred from homology"/>
<dbReference type="InterPro" id="IPR046773">
    <property type="entry name" value="DOCKER_Lobe_C"/>
</dbReference>
<reference evidence="5" key="2">
    <citation type="submission" date="2020-05" db="UniProtKB">
        <authorList>
            <consortium name="EnsemblMetazoa"/>
        </authorList>
    </citation>
    <scope>IDENTIFICATION</scope>
</reference>
<evidence type="ECO:0000256" key="2">
    <source>
        <dbReference type="SAM" id="MobiDB-lite"/>
    </source>
</evidence>
<dbReference type="InterPro" id="IPR043162">
    <property type="entry name" value="DOCK_C_lobe_C"/>
</dbReference>
<dbReference type="Pfam" id="PF20421">
    <property type="entry name" value="DHR-2_Lobe_C"/>
    <property type="match status" value="1"/>
</dbReference>
<feature type="region of interest" description="Disordered" evidence="2">
    <location>
        <begin position="276"/>
        <end position="323"/>
    </location>
</feature>
<dbReference type="Gene3D" id="1.20.58.740">
    <property type="match status" value="1"/>
</dbReference>
<dbReference type="InterPro" id="IPR027357">
    <property type="entry name" value="DOCKER_dom"/>
</dbReference>
<dbReference type="EnsemblMetazoa" id="ASIC020182-RA">
    <property type="protein sequence ID" value="ASIC020182-PA"/>
    <property type="gene ID" value="ASIC020182"/>
</dbReference>
<dbReference type="EMBL" id="ATLV01024927">
    <property type="status" value="NOT_ANNOTATED_CDS"/>
    <property type="molecule type" value="Genomic_DNA"/>
</dbReference>
<protein>
    <submittedName>
        <fullName evidence="4">AGAP004507-PA-like protein</fullName>
    </submittedName>
</protein>
<evidence type="ECO:0000313" key="6">
    <source>
        <dbReference type="Proteomes" id="UP000030765"/>
    </source>
</evidence>
<sequence length="510" mass="56227">MYNPTPLPQNKQFIYRGLEYERIGAFIQRLQTEFPAAQILDKKQYPPDSSILNSPEQRFHAVNVRPIPDPYHLKSAKVTVPEKISKYYEVNDVTRFQYDRPVHKGAVDKDNEFKSLWIVRTIYETAQPLPGILRWLEVSKTSEHELTPVEFACETIANVNKELSDLIVQYRLDPKRNLNPFTMRIQGSVDANVNGGFSKYQDAFFSERFAKSAEGRDQSVHVQRLKRLIYEQMQILRQALELHRSLASEQVLPLHNRLSEAFHELEKSTAEWKTNINIPTKPLPPLPIGQQSTGTSSSSSHYQSVGPSNGGRLPSNNGGQEMVYFPEDYDGTYMSVTKKGLSLSGIVPMGTLNASPIVPQIPPRDSTGGLPAVCSPTAPPLPPRGHTPDKRSSNPMPFTDSSDGEQLSLNDISPAPPPMFNDNFSDSFSDDGDNPVAALAAPPQIPKLRDQSPGRGGPSVAGAGGGVGFLMNGGGASTGGEVLEMGSITTTTTTTTIISLRRDDEDEIFY</sequence>
<dbReference type="Pfam" id="PF20422">
    <property type="entry name" value="DHR-2_Lobe_B"/>
    <property type="match status" value="1"/>
</dbReference>
<dbReference type="GO" id="GO:0031267">
    <property type="term" value="F:small GTPase binding"/>
    <property type="evidence" value="ECO:0007669"/>
    <property type="project" value="TreeGrafter"/>
</dbReference>
<dbReference type="Proteomes" id="UP000030765">
    <property type="component" value="Unassembled WGS sequence"/>
</dbReference>